<name>A0ABT7NK34_9SPHI</name>
<evidence type="ECO:0000256" key="2">
    <source>
        <dbReference type="ARBA" id="ARBA00023136"/>
    </source>
</evidence>
<dbReference type="Gene3D" id="2.40.170.20">
    <property type="entry name" value="TonB-dependent receptor, beta-barrel domain"/>
    <property type="match status" value="1"/>
</dbReference>
<dbReference type="SUPFAM" id="SSF56935">
    <property type="entry name" value="Porins"/>
    <property type="match status" value="1"/>
</dbReference>
<comment type="caution">
    <text evidence="5">The sequence shown here is derived from an EMBL/GenBank/DDBJ whole genome shotgun (WGS) entry which is preliminary data.</text>
</comment>
<evidence type="ECO:0000313" key="5">
    <source>
        <dbReference type="EMBL" id="MDM1047580.1"/>
    </source>
</evidence>
<sequence length="863" mass="98412">MEDAAAAAIWGSQAANGVIVITTSKGKAGKPVIQYSGNLRVEARPDYSALQRATAADVIDYEKEQYDKGYIMAAIFDNSSSGYSQSIGIFNDFDRQDIDLAERDRRLGLLAGLNNQSQVNDLLLRQAINQKHFLSISGGSDRFNYYSGCNLTQDLAGTKGTQAKSTLVTNRLSYHLADFLTLRSNISMDYNWGNQGVSNLESNIRAFQPYQMIQDEQGNPINNYFGYNKIENDRLMGLGYLDNGVNLLTDNNLANNKSTGFGIRSIFGMDWKLMKGLRLTNDLVYERLNGRQRNLYNQESYFTRSLVNRFTAYDDAVGDYVKYIPYGDVLDLNYTNTKRMASRNQLNYENTFAERHYLNVIAGADISKRIADGGIQRMLGFNDELYSSQDIDAKKLALGVRDWEGLTQRYVAADYNKLSYFENREYSFYSSLAYTYDRRYTFTGSYRNDYSNLFGADPKLRRTPLWSVGGKWLLHNEAFFNNEWISELSLRSTIGVTGNFDRNNTTTTFLTATRFFNNIADDYVARLQTPPNPKLRWESSRTFNAGLDLGLLANRFVVSVDYYNKFSYDLLGSQELDPTVGLTNAYVNAAELSNKGVEFGIQANILQNRPFEWSSQLNLAYNKSKVISNKITDTNPRLNRPRDVVPFLEGYERESLWSYRWAGLDEKGRPQTYGADGEKVLVPVEESLELNGTTRPRYSGSFNNTLRYKGFNLSIFTVFNLGQVARMEMPEMYGYIWDSSYNNKIAKRWRQPGDEHKTDIPAIPLMDDLYELADDYSRLATLSSNSVFDASFLRVREIQLGYTLSDSQFLKSLPFKSIRAVMQVNNVFLWKANKSGLDPEAVVSRMYYLPEPMVYTFGLNLTH</sequence>
<keyword evidence="3" id="KW-0998">Cell outer membrane</keyword>
<feature type="domain" description="TonB-dependent receptor-like beta-barrel" evidence="4">
    <location>
        <begin position="213"/>
        <end position="713"/>
    </location>
</feature>
<evidence type="ECO:0000256" key="1">
    <source>
        <dbReference type="ARBA" id="ARBA00004442"/>
    </source>
</evidence>
<evidence type="ECO:0000259" key="4">
    <source>
        <dbReference type="Pfam" id="PF00593"/>
    </source>
</evidence>
<keyword evidence="6" id="KW-1185">Reference proteome</keyword>
<dbReference type="EMBL" id="JACAGK010000009">
    <property type="protein sequence ID" value="MDM1047580.1"/>
    <property type="molecule type" value="Genomic_DNA"/>
</dbReference>
<dbReference type="Pfam" id="PF00593">
    <property type="entry name" value="TonB_dep_Rec_b-barrel"/>
    <property type="match status" value="1"/>
</dbReference>
<reference evidence="5" key="1">
    <citation type="submission" date="2020-06" db="EMBL/GenBank/DDBJ databases">
        <authorList>
            <person name="Dong N."/>
        </authorList>
    </citation>
    <scope>NUCLEOTIDE SEQUENCE</scope>
    <source>
        <strain evidence="5">R1692</strain>
    </source>
</reference>
<organism evidence="5 6">
    <name type="scientific">Sphingobacterium hotanense</name>
    <dbReference type="NCBI Taxonomy" id="649196"/>
    <lineage>
        <taxon>Bacteria</taxon>
        <taxon>Pseudomonadati</taxon>
        <taxon>Bacteroidota</taxon>
        <taxon>Sphingobacteriia</taxon>
        <taxon>Sphingobacteriales</taxon>
        <taxon>Sphingobacteriaceae</taxon>
        <taxon>Sphingobacterium</taxon>
    </lineage>
</organism>
<dbReference type="NCBIfam" id="TIGR04056">
    <property type="entry name" value="OMP_RagA_SusC"/>
    <property type="match status" value="1"/>
</dbReference>
<gene>
    <name evidence="5" type="ORF">HX018_04900</name>
</gene>
<dbReference type="Proteomes" id="UP001170954">
    <property type="component" value="Unassembled WGS sequence"/>
</dbReference>
<evidence type="ECO:0000313" key="6">
    <source>
        <dbReference type="Proteomes" id="UP001170954"/>
    </source>
</evidence>
<dbReference type="InterPro" id="IPR036942">
    <property type="entry name" value="Beta-barrel_TonB_sf"/>
</dbReference>
<evidence type="ECO:0000256" key="3">
    <source>
        <dbReference type="ARBA" id="ARBA00023237"/>
    </source>
</evidence>
<proteinExistence type="predicted"/>
<dbReference type="InterPro" id="IPR000531">
    <property type="entry name" value="Beta-barrel_TonB"/>
</dbReference>
<keyword evidence="2" id="KW-0472">Membrane</keyword>
<reference evidence="5" key="2">
    <citation type="journal article" date="2022" name="Sci. Total Environ.">
        <title>Prevalence, transmission, and molecular epidemiology of tet(X)-positive bacteria among humans, animals, and environmental niches in China: An epidemiological, and genomic-based study.</title>
        <authorList>
            <person name="Dong N."/>
            <person name="Zeng Y."/>
            <person name="Cai C."/>
            <person name="Sun C."/>
            <person name="Lu J."/>
            <person name="Liu C."/>
            <person name="Zhou H."/>
            <person name="Sun Q."/>
            <person name="Shu L."/>
            <person name="Wang H."/>
            <person name="Wang Y."/>
            <person name="Wang S."/>
            <person name="Wu C."/>
            <person name="Chan E.W."/>
            <person name="Chen G."/>
            <person name="Shen Z."/>
            <person name="Chen S."/>
            <person name="Zhang R."/>
        </authorList>
    </citation>
    <scope>NUCLEOTIDE SEQUENCE</scope>
    <source>
        <strain evidence="5">R1692</strain>
    </source>
</reference>
<accession>A0ABT7NK34</accession>
<comment type="subcellular location">
    <subcellularLocation>
        <location evidence="1">Cell outer membrane</location>
    </subcellularLocation>
</comment>
<protein>
    <submittedName>
        <fullName evidence="5">SusC/RagA family TonB-linked outer membrane protein</fullName>
    </submittedName>
</protein>
<dbReference type="InterPro" id="IPR023996">
    <property type="entry name" value="TonB-dep_OMP_SusC/RagA"/>
</dbReference>